<organism evidence="1 2">
    <name type="scientific">Marinobacterium stanieri</name>
    <dbReference type="NCBI Taxonomy" id="49186"/>
    <lineage>
        <taxon>Bacteria</taxon>
        <taxon>Pseudomonadati</taxon>
        <taxon>Pseudomonadota</taxon>
        <taxon>Gammaproteobacteria</taxon>
        <taxon>Oceanospirillales</taxon>
        <taxon>Oceanospirillaceae</taxon>
        <taxon>Marinobacterium</taxon>
    </lineage>
</organism>
<accession>A0A1N6QB03</accession>
<protein>
    <submittedName>
        <fullName evidence="1">Uncharacterized protein</fullName>
    </submittedName>
</protein>
<sequence>MFLFQLADRHGKSVRQVELEYPPDEILEWIEFTRLQSDQEYKDTLMQRMRTPEEQAAWLEQQLAEPTVRRR</sequence>
<gene>
    <name evidence="1" type="ORF">SAMN05421647_102385</name>
</gene>
<reference evidence="1 2" key="1">
    <citation type="submission" date="2017-01" db="EMBL/GenBank/DDBJ databases">
        <authorList>
            <person name="Mah S.A."/>
            <person name="Swanson W.J."/>
            <person name="Moy G.W."/>
            <person name="Vacquier V.D."/>
        </authorList>
    </citation>
    <scope>NUCLEOTIDE SEQUENCE [LARGE SCALE GENOMIC DNA]</scope>
    <source>
        <strain evidence="1 2">DSM 7027</strain>
    </source>
</reference>
<evidence type="ECO:0000313" key="2">
    <source>
        <dbReference type="Proteomes" id="UP000186895"/>
    </source>
</evidence>
<evidence type="ECO:0000313" key="1">
    <source>
        <dbReference type="EMBL" id="SIQ13722.1"/>
    </source>
</evidence>
<proteinExistence type="predicted"/>
<dbReference type="Proteomes" id="UP000186895">
    <property type="component" value="Unassembled WGS sequence"/>
</dbReference>
<dbReference type="EMBL" id="FTMN01000002">
    <property type="protein sequence ID" value="SIQ13722.1"/>
    <property type="molecule type" value="Genomic_DNA"/>
</dbReference>
<dbReference type="STRING" id="49186.SAMN05421647_102385"/>
<name>A0A1N6QB03_9GAMM</name>
<keyword evidence="2" id="KW-1185">Reference proteome</keyword>
<dbReference type="AlphaFoldDB" id="A0A1N6QB03"/>